<evidence type="ECO:0000259" key="1">
    <source>
        <dbReference type="PROSITE" id="PS50887"/>
    </source>
</evidence>
<proteinExistence type="predicted"/>
<dbReference type="EMBL" id="RXOE01000010">
    <property type="protein sequence ID" value="RTQ31252.1"/>
    <property type="molecule type" value="Genomic_DNA"/>
</dbReference>
<organism evidence="2 3">
    <name type="scientific">Variovorax gossypii</name>
    <dbReference type="NCBI Taxonomy" id="1679495"/>
    <lineage>
        <taxon>Bacteria</taxon>
        <taxon>Pseudomonadati</taxon>
        <taxon>Pseudomonadota</taxon>
        <taxon>Betaproteobacteria</taxon>
        <taxon>Burkholderiales</taxon>
        <taxon>Comamonadaceae</taxon>
        <taxon>Variovorax</taxon>
    </lineage>
</organism>
<feature type="domain" description="GGDEF" evidence="1">
    <location>
        <begin position="203"/>
        <end position="341"/>
    </location>
</feature>
<dbReference type="Pfam" id="PF00990">
    <property type="entry name" value="GGDEF"/>
    <property type="match status" value="1"/>
</dbReference>
<protein>
    <submittedName>
        <fullName evidence="2">Sensor domain-containing diguanylate cyclase</fullName>
    </submittedName>
</protein>
<dbReference type="InterPro" id="IPR029016">
    <property type="entry name" value="GAF-like_dom_sf"/>
</dbReference>
<dbReference type="AlphaFoldDB" id="A0A3S0GS67"/>
<dbReference type="PANTHER" id="PTHR46663">
    <property type="entry name" value="DIGUANYLATE CYCLASE DGCT-RELATED"/>
    <property type="match status" value="1"/>
</dbReference>
<accession>A0A3S0GS67</accession>
<name>A0A3S0GS67_9BURK</name>
<dbReference type="InterPro" id="IPR043128">
    <property type="entry name" value="Rev_trsase/Diguanyl_cyclase"/>
</dbReference>
<dbReference type="OrthoDB" id="9813903at2"/>
<comment type="caution">
    <text evidence="2">The sequence shown here is derived from an EMBL/GenBank/DDBJ whole genome shotgun (WGS) entry which is preliminary data.</text>
</comment>
<dbReference type="PANTHER" id="PTHR46663:SF2">
    <property type="entry name" value="GGDEF DOMAIN-CONTAINING PROTEIN"/>
    <property type="match status" value="1"/>
</dbReference>
<dbReference type="Proteomes" id="UP000267418">
    <property type="component" value="Unassembled WGS sequence"/>
</dbReference>
<dbReference type="PROSITE" id="PS50887">
    <property type="entry name" value="GGDEF"/>
    <property type="match status" value="1"/>
</dbReference>
<dbReference type="SMART" id="SM00267">
    <property type="entry name" value="GGDEF"/>
    <property type="match status" value="1"/>
</dbReference>
<sequence length="345" mass="36732">MESLIEQLSGSVASAKTLEDLTRPMLEMLEAVTGLESTYLTTIDLDKGQQHILFSRNVRQLSIPEGLTVPWADTLCKRAMEEGRTYTGDVASCWGDSDAARELGIQTYVSTPVKTESGGLFGTLCAASAAQHPLAPHAEPVLQLFARLIGQQVERELLYRKLEKAHAELVTLAATDALTGLPNRRSLVDGLRRLLAQGERDRLSVLVGFIDMDGFKKINDTHGHDIGDEFLVAMAGRLSASLRAGELLARSGGDEFVVIGAGPALGGATNAAARALADRLSECTVGDLRLQGTTLAYAGASVGVVAVDPRGTTAAQALRQADEAMYAVKRSRRSVRHHAGEAISG</sequence>
<dbReference type="InterPro" id="IPR029787">
    <property type="entry name" value="Nucleotide_cyclase"/>
</dbReference>
<dbReference type="Gene3D" id="3.30.450.40">
    <property type="match status" value="1"/>
</dbReference>
<evidence type="ECO:0000313" key="3">
    <source>
        <dbReference type="Proteomes" id="UP000267418"/>
    </source>
</evidence>
<evidence type="ECO:0000313" key="2">
    <source>
        <dbReference type="EMBL" id="RTQ31252.1"/>
    </source>
</evidence>
<dbReference type="RefSeq" id="WP_093209999.1">
    <property type="nucleotide sequence ID" value="NZ_RXOE01000010.1"/>
</dbReference>
<dbReference type="InterPro" id="IPR003018">
    <property type="entry name" value="GAF"/>
</dbReference>
<reference evidence="2 3" key="1">
    <citation type="submission" date="2018-12" db="EMBL/GenBank/DDBJ databases">
        <title>The genome of Variovorax gossypii DSM 100435.</title>
        <authorList>
            <person name="Gao J."/>
            <person name="Sun J."/>
        </authorList>
    </citation>
    <scope>NUCLEOTIDE SEQUENCE [LARGE SCALE GENOMIC DNA]</scope>
    <source>
        <strain evidence="2 3">DSM 100435</strain>
    </source>
</reference>
<dbReference type="SMART" id="SM00065">
    <property type="entry name" value="GAF"/>
    <property type="match status" value="1"/>
</dbReference>
<keyword evidence="3" id="KW-1185">Reference proteome</keyword>
<dbReference type="SUPFAM" id="SSF55073">
    <property type="entry name" value="Nucleotide cyclase"/>
    <property type="match status" value="1"/>
</dbReference>
<dbReference type="NCBIfam" id="TIGR00254">
    <property type="entry name" value="GGDEF"/>
    <property type="match status" value="1"/>
</dbReference>
<dbReference type="InterPro" id="IPR052163">
    <property type="entry name" value="DGC-Regulatory_Protein"/>
</dbReference>
<dbReference type="InterPro" id="IPR000160">
    <property type="entry name" value="GGDEF_dom"/>
</dbReference>
<dbReference type="CDD" id="cd01949">
    <property type="entry name" value="GGDEF"/>
    <property type="match status" value="1"/>
</dbReference>
<dbReference type="SUPFAM" id="SSF55781">
    <property type="entry name" value="GAF domain-like"/>
    <property type="match status" value="1"/>
</dbReference>
<gene>
    <name evidence="2" type="ORF">EJP69_27450</name>
</gene>
<dbReference type="Gene3D" id="3.30.70.270">
    <property type="match status" value="1"/>
</dbReference>